<evidence type="ECO:0000313" key="2">
    <source>
        <dbReference type="Proteomes" id="UP000199611"/>
    </source>
</evidence>
<dbReference type="OrthoDB" id="5509775at2"/>
<evidence type="ECO:0000313" key="1">
    <source>
        <dbReference type="EMBL" id="SFM68749.1"/>
    </source>
</evidence>
<gene>
    <name evidence="1" type="ORF">SAMN05660836_01201</name>
</gene>
<dbReference type="STRING" id="39841.SAMN05660836_01201"/>
<dbReference type="EMBL" id="FOUU01000002">
    <property type="protein sequence ID" value="SFM68749.1"/>
    <property type="molecule type" value="Genomic_DNA"/>
</dbReference>
<dbReference type="Proteomes" id="UP000199611">
    <property type="component" value="Unassembled WGS sequence"/>
</dbReference>
<accession>A0A1I4SWL4</accession>
<reference evidence="1 2" key="1">
    <citation type="submission" date="2016-10" db="EMBL/GenBank/DDBJ databases">
        <authorList>
            <person name="de Groot N.N."/>
        </authorList>
    </citation>
    <scope>NUCLEOTIDE SEQUENCE [LARGE SCALE GENOMIC DNA]</scope>
    <source>
        <strain evidence="1 2">DSM 9990</strain>
    </source>
</reference>
<keyword evidence="2" id="KW-1185">Reference proteome</keyword>
<protein>
    <submittedName>
        <fullName evidence="1">Uncharacterized protein</fullName>
    </submittedName>
</protein>
<dbReference type="RefSeq" id="WP_093394213.1">
    <property type="nucleotide sequence ID" value="NZ_FOUU01000002.1"/>
</dbReference>
<name>A0A1I4SWL4_9BACT</name>
<dbReference type="AlphaFoldDB" id="A0A1I4SWL4"/>
<proteinExistence type="predicted"/>
<organism evidence="1 2">
    <name type="scientific">Thermodesulforhabdus norvegica</name>
    <dbReference type="NCBI Taxonomy" id="39841"/>
    <lineage>
        <taxon>Bacteria</taxon>
        <taxon>Pseudomonadati</taxon>
        <taxon>Thermodesulfobacteriota</taxon>
        <taxon>Syntrophobacteria</taxon>
        <taxon>Syntrophobacterales</taxon>
        <taxon>Thermodesulforhabdaceae</taxon>
        <taxon>Thermodesulforhabdus</taxon>
    </lineage>
</organism>
<sequence>MSEGGGNVAVDFERLLQELNPGEIKGIVEASFRASRLRALDDILKEWITDVWKSCGKWPFSYPLGKCVGKLVGGNNAFRIADFLRQDLPLKHYELIELVKLFGSLSADKRREFFRCFRHLVLKSGKGRKRVRSLDLYPAFFRLSNSPGFLKWKPARWRRTVSGVVKPLAGRNFEKEFILCRHFPCSVDYWGGYGNLSFKWLDKLISCQADELRFIRSFCREVSKKSRKVLLSWHNATLGAVGGWAFSGPVREIVSNSGDPARLICLLNEAGNCREYRKSLARSWKLFESRIVIPALRFYLWLESQCWKMGGGRRACIQMLLERFCRKFPDWERLRAEIPFDDLSFPPVSGSLLRGLRFLSWCEGQRRLWEKGWSMCDVLIEQGHKLLRAGRIDSVVLPRIDKFFMSTRRTADVEYLTVLVKRLIQRHKNKIIILFWDDTVHSSHPSLYLAIKKLVDSGIPVCGLGIFSNGQAGSDPDPDYVVERTKDCTLFILRPYERPYGGGFTELFLKRDYSFFNNYSPTWRDGLSFIYSGTAVENFVSLPCLAEGHTFWVLSGGRRVPFGVWFRAVLRARLGIPDSLLREYEGTAGLEALYARWANLI</sequence>